<reference evidence="1 2" key="1">
    <citation type="submission" date="2020-01" db="EMBL/GenBank/DDBJ databases">
        <title>Patterns of diversity and host range of bacteriophage communities associated with bean-nodulatin bacteria.</title>
        <authorList>
            <person name="Vann Cauwenberghe J."/>
            <person name="Santamaria R.I."/>
            <person name="Bustos P."/>
            <person name="Juarez S."/>
            <person name="Gonzalez V."/>
        </authorList>
    </citation>
    <scope>NUCLEOTIDE SEQUENCE [LARGE SCALE GENOMIC DNA]</scope>
    <source>
        <strain evidence="2">RHph</strain>
    </source>
</reference>
<gene>
    <name evidence="1" type="ORF">EVB97_001</name>
</gene>
<evidence type="ECO:0000313" key="1">
    <source>
        <dbReference type="EMBL" id="QIG72559.1"/>
    </source>
</evidence>
<evidence type="ECO:0000313" key="2">
    <source>
        <dbReference type="Proteomes" id="UP000655883"/>
    </source>
</evidence>
<name>A0A7S5RGS1_9CAUD</name>
<protein>
    <recommendedName>
        <fullName evidence="3">SWIM-type domain-containing protein</fullName>
    </recommendedName>
</protein>
<organism evidence="1 2">
    <name type="scientific">Rhizobium phage RHph_Y65</name>
    <dbReference type="NCBI Taxonomy" id="2509785"/>
    <lineage>
        <taxon>Viruses</taxon>
        <taxon>Duplodnaviria</taxon>
        <taxon>Heunggongvirae</taxon>
        <taxon>Uroviricota</taxon>
        <taxon>Caudoviricetes</taxon>
        <taxon>Kleczkowskaviridae</taxon>
        <taxon>Cuauhnahuacvirus</taxon>
        <taxon>Cuauhnahuacvirus Y65</taxon>
    </lineage>
</organism>
<sequence>MFYTIKKNSENSDYKISSFNDYETHPNNTYELKVRGRAVYCNCPASRHACRHVQMYWRTKEQSLLDKPNLIDFTSNSEMIVKPIKAFIVE</sequence>
<evidence type="ECO:0008006" key="3">
    <source>
        <dbReference type="Google" id="ProtNLM"/>
    </source>
</evidence>
<proteinExistence type="predicted"/>
<keyword evidence="2" id="KW-1185">Reference proteome</keyword>
<accession>A0A7S5RGS1</accession>
<dbReference type="Proteomes" id="UP000655883">
    <property type="component" value="Segment"/>
</dbReference>
<dbReference type="EMBL" id="MN988525">
    <property type="protein sequence ID" value="QIG72559.1"/>
    <property type="molecule type" value="Genomic_DNA"/>
</dbReference>